<protein>
    <submittedName>
        <fullName evidence="2">Glycosyl transferase family 1</fullName>
    </submittedName>
</protein>
<dbReference type="GO" id="GO:0016740">
    <property type="term" value="F:transferase activity"/>
    <property type="evidence" value="ECO:0007669"/>
    <property type="project" value="UniProtKB-KW"/>
</dbReference>
<dbReference type="InterPro" id="IPR055259">
    <property type="entry name" value="YkvP/CgeB_Glyco_trans-like"/>
</dbReference>
<reference evidence="3" key="1">
    <citation type="submission" date="2017-08" db="EMBL/GenBank/DDBJ databases">
        <authorList>
            <person name="Varghese N."/>
            <person name="Submissions S."/>
        </authorList>
    </citation>
    <scope>NUCLEOTIDE SEQUENCE [LARGE SCALE GENOMIC DNA]</scope>
    <source>
        <strain evidence="3">JA234</strain>
    </source>
</reference>
<evidence type="ECO:0000313" key="3">
    <source>
        <dbReference type="Proteomes" id="UP000219467"/>
    </source>
</evidence>
<dbReference type="Gene3D" id="3.40.50.150">
    <property type="entry name" value="Vaccinia Virus protein VP39"/>
    <property type="match status" value="1"/>
</dbReference>
<keyword evidence="2" id="KW-0808">Transferase</keyword>
<dbReference type="OrthoDB" id="799111at2"/>
<evidence type="ECO:0000313" key="2">
    <source>
        <dbReference type="EMBL" id="SNX71122.1"/>
    </source>
</evidence>
<evidence type="ECO:0000259" key="1">
    <source>
        <dbReference type="Pfam" id="PF13524"/>
    </source>
</evidence>
<dbReference type="SUPFAM" id="SSF53756">
    <property type="entry name" value="UDP-Glycosyltransferase/glycogen phosphorylase"/>
    <property type="match status" value="1"/>
</dbReference>
<organism evidence="2 3">
    <name type="scientific">Cereibacter ovatus</name>
    <dbReference type="NCBI Taxonomy" id="439529"/>
    <lineage>
        <taxon>Bacteria</taxon>
        <taxon>Pseudomonadati</taxon>
        <taxon>Pseudomonadota</taxon>
        <taxon>Alphaproteobacteria</taxon>
        <taxon>Rhodobacterales</taxon>
        <taxon>Paracoccaceae</taxon>
        <taxon>Cereibacter</taxon>
    </lineage>
</organism>
<dbReference type="RefSeq" id="WP_097030658.1">
    <property type="nucleotide sequence ID" value="NZ_OAOQ01000008.1"/>
</dbReference>
<dbReference type="EMBL" id="OAOQ01000008">
    <property type="protein sequence ID" value="SNX71122.1"/>
    <property type="molecule type" value="Genomic_DNA"/>
</dbReference>
<dbReference type="AlphaFoldDB" id="A0A285CUA3"/>
<name>A0A285CUA3_9RHOB</name>
<dbReference type="Pfam" id="PF13578">
    <property type="entry name" value="Methyltransf_24"/>
    <property type="match status" value="1"/>
</dbReference>
<sequence length="559" mass="61549">MQHPDTIPNRTRRKLRDECGLTSAEGFPQMGATHYLDWLPDLHRQLRPDTYFEIGTESGASLAFARCFSIAVDPQFRLQADVSRNKPALLQFQTTSDAFFASGMLERLGRRVDLAFLDGLHLFEALLRDFIHIERHMAPDGVIAMHDCVPINATMALRDRADGGMWTGDVWKVVAILRKYRPDLRISCLDLAPTGLVVVQGLDPANTILSDRLALIEQEFAPLTLDTFGQESFRRMIDLTPAAAFRPDRAAVPARPKTRPRIAIKACTPSAAEAENWGDTHFARSLARAFQRKGFAARVDCMSDWGTAPADDALDIVLQGHDYHPPRDGIPALMWYIYPGKRFDPENFSRYGHVFAASRPFLRRLRRDRPGLSCSFLPQAFDAETMAPGPTPPGQIHVFVGNNHFGHPRPVVELALAAGIALDIHGSGWTAAHERPHVVAPVVANSDLGRLYAGARAVLCDHSAPMRRQGFVSNRIFDALACAAPVICDAVADLPAAFAPFVFRVETAADLAAAVAAICAEDAPRRAERIAFATALRETDSFDARAETILTRAHDLGLL</sequence>
<gene>
    <name evidence="2" type="ORF">SAMN05878503_10875</name>
</gene>
<accession>A0A285CUA3</accession>
<dbReference type="SUPFAM" id="SSF53335">
    <property type="entry name" value="S-adenosyl-L-methionine-dependent methyltransferases"/>
    <property type="match status" value="1"/>
</dbReference>
<dbReference type="Proteomes" id="UP000219467">
    <property type="component" value="Unassembled WGS sequence"/>
</dbReference>
<feature type="domain" description="Spore protein YkvP/CgeB glycosyl transferase-like" evidence="1">
    <location>
        <begin position="417"/>
        <end position="550"/>
    </location>
</feature>
<dbReference type="InterPro" id="IPR029063">
    <property type="entry name" value="SAM-dependent_MTases_sf"/>
</dbReference>
<proteinExistence type="predicted"/>
<dbReference type="Gene3D" id="3.40.50.2000">
    <property type="entry name" value="Glycogen Phosphorylase B"/>
    <property type="match status" value="1"/>
</dbReference>
<dbReference type="Pfam" id="PF13524">
    <property type="entry name" value="Glyco_trans_1_2"/>
    <property type="match status" value="1"/>
</dbReference>
<keyword evidence="3" id="KW-1185">Reference proteome</keyword>